<dbReference type="RefSeq" id="WP_162390741.1">
    <property type="nucleotide sequence ID" value="NZ_CP045997.1"/>
</dbReference>
<dbReference type="Pfam" id="PF07583">
    <property type="entry name" value="PSCyt2"/>
    <property type="match status" value="1"/>
</dbReference>
<dbReference type="SUPFAM" id="SSF49899">
    <property type="entry name" value="Concanavalin A-like lectins/glucanases"/>
    <property type="match status" value="1"/>
</dbReference>
<dbReference type="Proteomes" id="UP000464577">
    <property type="component" value="Chromosome"/>
</dbReference>
<evidence type="ECO:0000259" key="2">
    <source>
        <dbReference type="Pfam" id="PF07583"/>
    </source>
</evidence>
<dbReference type="GO" id="GO:0004553">
    <property type="term" value="F:hydrolase activity, hydrolyzing O-glycosyl compounds"/>
    <property type="evidence" value="ECO:0007669"/>
    <property type="project" value="UniProtKB-ARBA"/>
</dbReference>
<dbReference type="Pfam" id="PF13385">
    <property type="entry name" value="Laminin_G_3"/>
    <property type="match status" value="1"/>
</dbReference>
<dbReference type="InterPro" id="IPR022655">
    <property type="entry name" value="DUF1553"/>
</dbReference>
<dbReference type="Pfam" id="PF07587">
    <property type="entry name" value="PSD1"/>
    <property type="match status" value="1"/>
</dbReference>
<dbReference type="PANTHER" id="PTHR35889:SF3">
    <property type="entry name" value="F-BOX DOMAIN-CONTAINING PROTEIN"/>
    <property type="match status" value="1"/>
</dbReference>
<feature type="domain" description="Cytochrome C Planctomycete-type" evidence="4">
    <location>
        <begin position="60"/>
        <end position="118"/>
    </location>
</feature>
<protein>
    <submittedName>
        <fullName evidence="5">DUF1553 domain-containing protein</fullName>
    </submittedName>
</protein>
<reference evidence="5 6" key="1">
    <citation type="submission" date="2019-11" db="EMBL/GenBank/DDBJ databases">
        <title>Spirosoma endbachense sp. nov., isolated from a natural salt meadow.</title>
        <authorList>
            <person name="Rojas J."/>
            <person name="Ambika Manirajan B."/>
            <person name="Ratering S."/>
            <person name="Suarez C."/>
            <person name="Geissler-Plaum R."/>
            <person name="Schnell S."/>
        </authorList>
    </citation>
    <scope>NUCLEOTIDE SEQUENCE [LARGE SCALE GENOMIC DNA]</scope>
    <source>
        <strain evidence="5 6">I-24</strain>
    </source>
</reference>
<dbReference type="InterPro" id="IPR036909">
    <property type="entry name" value="Cyt_c-like_dom_sf"/>
</dbReference>
<dbReference type="PANTHER" id="PTHR35889">
    <property type="entry name" value="CYCLOINULO-OLIGOSACCHARIDE FRUCTANOTRANSFERASE-RELATED"/>
    <property type="match status" value="1"/>
</dbReference>
<dbReference type="GO" id="GO:0005975">
    <property type="term" value="P:carbohydrate metabolic process"/>
    <property type="evidence" value="ECO:0007669"/>
    <property type="project" value="UniProtKB-ARBA"/>
</dbReference>
<dbReference type="Pfam" id="PF07635">
    <property type="entry name" value="PSCyt1"/>
    <property type="match status" value="1"/>
</dbReference>
<dbReference type="PROSITE" id="PS51257">
    <property type="entry name" value="PROKAR_LIPOPROTEIN"/>
    <property type="match status" value="1"/>
</dbReference>
<dbReference type="GO" id="GO:0020037">
    <property type="term" value="F:heme binding"/>
    <property type="evidence" value="ECO:0007669"/>
    <property type="project" value="InterPro"/>
</dbReference>
<dbReference type="Gene3D" id="2.60.120.200">
    <property type="match status" value="1"/>
</dbReference>
<dbReference type="GO" id="GO:0009055">
    <property type="term" value="F:electron transfer activity"/>
    <property type="evidence" value="ECO:0007669"/>
    <property type="project" value="InterPro"/>
</dbReference>
<accession>A0A6P1W8K1</accession>
<dbReference type="SUPFAM" id="SSF46626">
    <property type="entry name" value="Cytochrome c"/>
    <property type="match status" value="1"/>
</dbReference>
<feature type="domain" description="DUF1549" evidence="2">
    <location>
        <begin position="184"/>
        <end position="394"/>
    </location>
</feature>
<name>A0A6P1W8K1_9BACT</name>
<keyword evidence="1" id="KW-0732">Signal</keyword>
<sequence length="1134" mass="127756">MKNSSLSNLVRILGCLLTGFALGSCSDSVEIPKEVGAFADKLPETVDYNLHVKPILSDRCFKCHGPDKNKIEAGLQLASFEGATQLLKSRTVAIDPGDIGGSELIRRILSHDPDEVMPTPKSNLTLTNEEKAILIKWVEQGAKYKEHWSLSPIEKPAVPTVGASFLARWGLADDSQTRWVRNDIDRFTLSKMNQLGLKPSPEADKTTLLRRVYMDLTGLPPAPAEVMQFCRDTRPDAYERVVDKLLTSPHFGEQQAISWLDLARFADSQGYQDDPMRNAYPYRDWVIRAFNQNKSFNEFVTEQLAGDLLPGPATPAVLRDRLVATSFNRQHAQSGENGIVPEEYRIEYVADRTNTFGKAMLGLTMECCRCHDHKYDPISAKDYYSLFAFFNQNKETGQITHNGEACPSVMLPTAEIEKKLRYIQTKIKAIEPKLNPENYHRSFANWATNPKPVLTLNQGLLVHLPFDADSNDTYTNTANPGFDAFVSGDKERKPLPTTGKVGKGLLLQGDCGIGIALSGVDRVNGKLQEPGKRFSKGLNFERNQPFSVSIWTNVKQAGVQGAIFRRSNYENEGYRGYSVSLNPDRTLRVLFSYVWPANCIELRTRQKLPINSWQHLTLTYNGNGKANGIRLFINGSQAPCELITDNLTKSLLHGPFGTNKSSQLPVFEIGNEQREKTIRQVAVDELRIYNRQLSDLEVQSLRFQGGPKSTGVVAGVLAISAQSLRRSRHSTLQQQLQEHYALTVDSTFANYTRQLTDWRGEEVNLLTDIPEVMTMQELPAPQRRKTFILKRGVFDAPGEEVTAQTPHKLGELPPDYPRNRLGLAKWLLNESNPLFARVMVNRFWQQYFGNGLVKTQEDFGNQGELPSHPELLDWLAVQFRQDGVNGWDVKVFIRRMVLSATYRQSSHATKEQLEADPDNKGLARGSSYRYTAEQVRDNVLAASGLLVREIGGPSVYPYQPAGIWEAMATRNTVTYRQQHGDSLYRRSMYTIWKRTSPPPMMLNFDAPDRALCTVRRQKTATPLQALVTLNDPQFVEAARVLAERTMKHTPSLSQRITYFFQAALSRPPRPTEQVLLQQLYDTERNGFLKSPKRAEALLQTGEYPRDQSLNPVDVAAYTVVATTVLNYDEALVKR</sequence>
<dbReference type="KEGG" id="senf:GJR95_37350"/>
<proteinExistence type="predicted"/>
<feature type="domain" description="DUF1553" evidence="3">
    <location>
        <begin position="819"/>
        <end position="1079"/>
    </location>
</feature>
<dbReference type="InterPro" id="IPR011429">
    <property type="entry name" value="Cyt_c_Planctomycete-type"/>
</dbReference>
<feature type="signal peptide" evidence="1">
    <location>
        <begin position="1"/>
        <end position="23"/>
    </location>
</feature>
<evidence type="ECO:0000313" key="5">
    <source>
        <dbReference type="EMBL" id="QHW00350.1"/>
    </source>
</evidence>
<evidence type="ECO:0000259" key="4">
    <source>
        <dbReference type="Pfam" id="PF07635"/>
    </source>
</evidence>
<dbReference type="InterPro" id="IPR011444">
    <property type="entry name" value="DUF1549"/>
</dbReference>
<keyword evidence="6" id="KW-1185">Reference proteome</keyword>
<dbReference type="InterPro" id="IPR013320">
    <property type="entry name" value="ConA-like_dom_sf"/>
</dbReference>
<organism evidence="5 6">
    <name type="scientific">Spirosoma endbachense</name>
    <dbReference type="NCBI Taxonomy" id="2666025"/>
    <lineage>
        <taxon>Bacteria</taxon>
        <taxon>Pseudomonadati</taxon>
        <taxon>Bacteroidota</taxon>
        <taxon>Cytophagia</taxon>
        <taxon>Cytophagales</taxon>
        <taxon>Cytophagaceae</taxon>
        <taxon>Spirosoma</taxon>
    </lineage>
</organism>
<feature type="chain" id="PRO_5026887594" evidence="1">
    <location>
        <begin position="24"/>
        <end position="1134"/>
    </location>
</feature>
<gene>
    <name evidence="5" type="ORF">GJR95_37350</name>
</gene>
<dbReference type="AlphaFoldDB" id="A0A6P1W8K1"/>
<evidence type="ECO:0000313" key="6">
    <source>
        <dbReference type="Proteomes" id="UP000464577"/>
    </source>
</evidence>
<evidence type="ECO:0000256" key="1">
    <source>
        <dbReference type="SAM" id="SignalP"/>
    </source>
</evidence>
<evidence type="ECO:0000259" key="3">
    <source>
        <dbReference type="Pfam" id="PF07587"/>
    </source>
</evidence>
<dbReference type="EMBL" id="CP045997">
    <property type="protein sequence ID" value="QHW00350.1"/>
    <property type="molecule type" value="Genomic_DNA"/>
</dbReference>